<evidence type="ECO:0000256" key="1">
    <source>
        <dbReference type="SAM" id="MobiDB-lite"/>
    </source>
</evidence>
<dbReference type="AlphaFoldDB" id="A0A914WRD1"/>
<dbReference type="GO" id="GO:0003700">
    <property type="term" value="F:DNA-binding transcription factor activity"/>
    <property type="evidence" value="ECO:0007669"/>
    <property type="project" value="InterPro"/>
</dbReference>
<dbReference type="WBParaSite" id="PSAMB.scaffold4628size14027.g24791.t1">
    <property type="protein sequence ID" value="PSAMB.scaffold4628size14027.g24791.t1"/>
    <property type="gene ID" value="PSAMB.scaffold4628size14027.g24791"/>
</dbReference>
<accession>A0A914WRD1</accession>
<dbReference type="Proteomes" id="UP000887566">
    <property type="component" value="Unplaced"/>
</dbReference>
<feature type="region of interest" description="Disordered" evidence="1">
    <location>
        <begin position="758"/>
        <end position="785"/>
    </location>
</feature>
<sequence>MAATKRSRPSSSDDVCNMEVQQPSLDFEENNVYEHGFEENNGYEHVFEENMRFLETDINRPYDGMADQAWNIAWNSLLLIKAKWSLNQNRASLAIPIPMLPNASEQMWNGDVYKLRDKFQRMYAYLERFPTANKAREELIKESMIAEWPRTYVPFSEGGEVKSLTVDRAPILHVSMNTNSTDVKRWRPTVQLSVLALNKENAKNLRIRFTARLVTQNSAQVQSNEPWETVGRLICTQRMGKKVLTIGTGIHCNGNALVTAGGIDEQGALWYDDKGTLCAHSPDLASPCTPNYEQGALWFDDTGTLCARFSDLGVNTSGRQNRRKTSRQRYCIEIISEIRLANGLKLEHSTLSHPFLIVPNYDQNETILGDIIWDILSAEKGNTNTPVNERKVTWQKVRLMMKHYVQSQLIEARALDKEELFHLQTMLFLPLARSPNDPLELEIQLFGNNVDYVDKQGIRKIKYRLLREPVRDDYPVNFDSFFTQNCIELKDYKSELKHSVWKWLSEAVEMIIDRNNTSLLCEDLNKPKSKKNKKSSMMLKIFNDRIITMSSRERVWIAYKMLSKYDTTRHLQQRTLTMVIRFCESKAGSLSFGYSNTEGSELKPTNGSITAKEVKQMKDGLRGMVMEAPWPSLFDRLVRFKCDNAEGRSGVSFPRKQQVFKPYESTANYSPPVQLLEKDPLEIDPVNGPTVFLGLKSSPYLNCSSNSESPQQAQTSQILQPHSSSYSVDPLEEGWAVVHKAIGWKGLKNNFATMSVSTASSSGNRLSKSKKNSDISQHNSFSYQK</sequence>
<reference evidence="3" key="1">
    <citation type="submission" date="2022-11" db="UniProtKB">
        <authorList>
            <consortium name="WormBaseParasite"/>
        </authorList>
    </citation>
    <scope>IDENTIFICATION</scope>
</reference>
<evidence type="ECO:0000313" key="2">
    <source>
        <dbReference type="Proteomes" id="UP000887566"/>
    </source>
</evidence>
<evidence type="ECO:0000313" key="3">
    <source>
        <dbReference type="WBParaSite" id="PSAMB.scaffold4628size14027.g24791.t1"/>
    </source>
</evidence>
<keyword evidence="2" id="KW-1185">Reference proteome</keyword>
<dbReference type="Gene3D" id="1.10.238.10">
    <property type="entry name" value="EF-hand"/>
    <property type="match status" value="1"/>
</dbReference>
<protein>
    <submittedName>
        <fullName evidence="3">Uncharacterized protein</fullName>
    </submittedName>
</protein>
<organism evidence="2 3">
    <name type="scientific">Plectus sambesii</name>
    <dbReference type="NCBI Taxonomy" id="2011161"/>
    <lineage>
        <taxon>Eukaryota</taxon>
        <taxon>Metazoa</taxon>
        <taxon>Ecdysozoa</taxon>
        <taxon>Nematoda</taxon>
        <taxon>Chromadorea</taxon>
        <taxon>Plectida</taxon>
        <taxon>Plectina</taxon>
        <taxon>Plectoidea</taxon>
        <taxon>Plectidae</taxon>
        <taxon>Plectus</taxon>
    </lineage>
</organism>
<dbReference type="InterPro" id="IPR008967">
    <property type="entry name" value="p53-like_TF_DNA-bd_sf"/>
</dbReference>
<feature type="compositionally biased region" description="Polar residues" evidence="1">
    <location>
        <begin position="774"/>
        <end position="785"/>
    </location>
</feature>
<dbReference type="SUPFAM" id="SSF49417">
    <property type="entry name" value="p53-like transcription factors"/>
    <property type="match status" value="1"/>
</dbReference>
<name>A0A914WRD1_9BILA</name>
<proteinExistence type="predicted"/>